<evidence type="ECO:0000256" key="1">
    <source>
        <dbReference type="SAM" id="Phobius"/>
    </source>
</evidence>
<protein>
    <submittedName>
        <fullName evidence="2">Uncharacterized protein</fullName>
    </submittedName>
</protein>
<dbReference type="AlphaFoldDB" id="A0A0A0IFQ4"/>
<comment type="caution">
    <text evidence="2">The sequence shown here is derived from an EMBL/GenBank/DDBJ whole genome shotgun (WGS) entry which is preliminary data.</text>
</comment>
<evidence type="ECO:0000313" key="2">
    <source>
        <dbReference type="EMBL" id="KGN00260.1"/>
    </source>
</evidence>
<dbReference type="EMBL" id="JDRY01000023">
    <property type="protein sequence ID" value="KGN00260.1"/>
    <property type="molecule type" value="Genomic_DNA"/>
</dbReference>
<feature type="transmembrane region" description="Helical" evidence="1">
    <location>
        <begin position="9"/>
        <end position="26"/>
    </location>
</feature>
<proteinExistence type="predicted"/>
<reference evidence="2 3" key="1">
    <citation type="submission" date="2014-01" db="EMBL/GenBank/DDBJ databases">
        <title>Plasmidome dynamics in the species complex Clostridium novyi sensu lato converts strains of independent lineages into distinctly different pathogens.</title>
        <authorList>
            <person name="Skarin H."/>
            <person name="Segerman B."/>
        </authorList>
    </citation>
    <scope>NUCLEOTIDE SEQUENCE [LARGE SCALE GENOMIC DNA]</scope>
    <source>
        <strain evidence="2 3">DC5</strain>
    </source>
</reference>
<gene>
    <name evidence="2" type="ORF">Z955_04370</name>
</gene>
<sequence>MIKRHPLKALYYHPLYILPIIILWFYKFNKDNFHKCLNTCIILGVVVYFIRIYYMFPYKEPMELNHNAILFKIIELMTRSS</sequence>
<organism evidence="2 3">
    <name type="scientific">Clostridium botulinum C/D str. DC5</name>
    <dbReference type="NCBI Taxonomy" id="1443128"/>
    <lineage>
        <taxon>Bacteria</taxon>
        <taxon>Bacillati</taxon>
        <taxon>Bacillota</taxon>
        <taxon>Clostridia</taxon>
        <taxon>Eubacteriales</taxon>
        <taxon>Clostridiaceae</taxon>
        <taxon>Clostridium</taxon>
    </lineage>
</organism>
<feature type="transmembrane region" description="Helical" evidence="1">
    <location>
        <begin position="32"/>
        <end position="54"/>
    </location>
</feature>
<name>A0A0A0IFQ4_CLOBO</name>
<keyword evidence="1" id="KW-1133">Transmembrane helix</keyword>
<dbReference type="Proteomes" id="UP000030014">
    <property type="component" value="Unassembled WGS sequence"/>
</dbReference>
<accession>A0A0A0IFQ4</accession>
<keyword evidence="1" id="KW-0472">Membrane</keyword>
<keyword evidence="1" id="KW-0812">Transmembrane</keyword>
<evidence type="ECO:0000313" key="3">
    <source>
        <dbReference type="Proteomes" id="UP000030014"/>
    </source>
</evidence>